<keyword evidence="5" id="KW-1185">Reference proteome</keyword>
<feature type="transmembrane region" description="Helical" evidence="1">
    <location>
        <begin position="12"/>
        <end position="30"/>
    </location>
</feature>
<evidence type="ECO:0000313" key="3">
    <source>
        <dbReference type="EMBL" id="WQG92772.1"/>
    </source>
</evidence>
<keyword evidence="1" id="KW-0472">Membrane</keyword>
<dbReference type="EMBL" id="CP140154">
    <property type="protein sequence ID" value="WQG92772.1"/>
    <property type="molecule type" value="Genomic_DNA"/>
</dbReference>
<evidence type="ECO:0000313" key="4">
    <source>
        <dbReference type="Proteomes" id="UP000183788"/>
    </source>
</evidence>
<feature type="transmembrane region" description="Helical" evidence="1">
    <location>
        <begin position="50"/>
        <end position="72"/>
    </location>
</feature>
<dbReference type="RefSeq" id="WP_072359844.1">
    <property type="nucleotide sequence ID" value="NZ_CP139972.1"/>
</dbReference>
<keyword evidence="1" id="KW-1133">Transmembrane helix</keyword>
<dbReference type="OrthoDB" id="630586at2"/>
<feature type="transmembrane region" description="Helical" evidence="1">
    <location>
        <begin position="291"/>
        <end position="310"/>
    </location>
</feature>
<dbReference type="AlphaFoldDB" id="A0A1K1PTI5"/>
<feature type="transmembrane region" description="Helical" evidence="1">
    <location>
        <begin position="104"/>
        <end position="122"/>
    </location>
</feature>
<feature type="transmembrane region" description="Helical" evidence="1">
    <location>
        <begin position="322"/>
        <end position="341"/>
    </location>
</feature>
<accession>A0A1K1PTI5</accession>
<sequence length="368" mass="42935">MALSKIFTGRFYAANAAIFFLVFYFFFGIVPGNMLLSYHLTLIRGFTGNTDFLCLVLLGWTVYNAKCALFVLKTLSARESLYLYATLGVLDGQQKWLTWFRIHFSLYMPALVYSSAAVWIALRDKHIGAAVTIVLFQALMSVIPLFVYDRKIKNPGTTSLFIRWQQKLNRLFTKPLWAYYLYELLNNGSRSLFITKGVTGLVIIATYSLMEQPYELRFMLVGLLLVLLAHTVLVFNHRQFDDLKVSIAIQLPLPLWKRYVHTTFGYFVLLLPEFIFLAVRTYQVAGPLDQLLFICLSVSMLVMWRMLLYFPRLDQDKYFRWVLISIVISLFMILGYLYWYVVIGWQVLAFTIFATRYYKYEPPLAEVQ</sequence>
<reference evidence="2 4" key="1">
    <citation type="submission" date="2016-11" db="EMBL/GenBank/DDBJ databases">
        <authorList>
            <person name="Jaros S."/>
            <person name="Januszkiewicz K."/>
            <person name="Wedrychowicz H."/>
        </authorList>
    </citation>
    <scope>NUCLEOTIDE SEQUENCE [LARGE SCALE GENOMIC DNA]</scope>
    <source>
        <strain evidence="2 4">DSM 784</strain>
    </source>
</reference>
<protein>
    <submittedName>
        <fullName evidence="2">Uncharacterized protein</fullName>
    </submittedName>
</protein>
<feature type="transmembrane region" description="Helical" evidence="1">
    <location>
        <begin position="259"/>
        <end position="279"/>
    </location>
</feature>
<reference evidence="3 5" key="2">
    <citation type="submission" date="2023-11" db="EMBL/GenBank/DDBJ databases">
        <title>MicrobeMod: A computational toolkit for identifying prokaryotic methylation and restriction-modification with nanopore sequencing.</title>
        <authorList>
            <person name="Crits-Christoph A."/>
            <person name="Kang S.C."/>
            <person name="Lee H."/>
            <person name="Ostrov N."/>
        </authorList>
    </citation>
    <scope>NUCLEOTIDE SEQUENCE [LARGE SCALE GENOMIC DNA]</scope>
    <source>
        <strain evidence="3 5">ATCC 23090</strain>
    </source>
</reference>
<name>A0A1K1PTI5_9BACT</name>
<dbReference type="Proteomes" id="UP001326715">
    <property type="component" value="Chromosome"/>
</dbReference>
<feature type="transmembrane region" description="Helical" evidence="1">
    <location>
        <begin position="216"/>
        <end position="235"/>
    </location>
</feature>
<evidence type="ECO:0000256" key="1">
    <source>
        <dbReference type="SAM" id="Phobius"/>
    </source>
</evidence>
<evidence type="ECO:0000313" key="5">
    <source>
        <dbReference type="Proteomes" id="UP001326715"/>
    </source>
</evidence>
<gene>
    <name evidence="2" type="ORF">SAMN05661012_02198</name>
    <name evidence="3" type="ORF">SR876_14735</name>
</gene>
<dbReference type="STRING" id="1004.SAMN05661012_02198"/>
<dbReference type="Proteomes" id="UP000183788">
    <property type="component" value="Unassembled WGS sequence"/>
</dbReference>
<feature type="transmembrane region" description="Helical" evidence="1">
    <location>
        <begin position="128"/>
        <end position="148"/>
    </location>
</feature>
<dbReference type="EMBL" id="FPIZ01000006">
    <property type="protein sequence ID" value="SFW50781.1"/>
    <property type="molecule type" value="Genomic_DNA"/>
</dbReference>
<proteinExistence type="predicted"/>
<organism evidence="2 4">
    <name type="scientific">Chitinophaga sancti</name>
    <dbReference type="NCBI Taxonomy" id="1004"/>
    <lineage>
        <taxon>Bacteria</taxon>
        <taxon>Pseudomonadati</taxon>
        <taxon>Bacteroidota</taxon>
        <taxon>Chitinophagia</taxon>
        <taxon>Chitinophagales</taxon>
        <taxon>Chitinophagaceae</taxon>
        <taxon>Chitinophaga</taxon>
    </lineage>
</organism>
<keyword evidence="1" id="KW-0812">Transmembrane</keyword>
<evidence type="ECO:0000313" key="2">
    <source>
        <dbReference type="EMBL" id="SFW50781.1"/>
    </source>
</evidence>
<feature type="transmembrane region" description="Helical" evidence="1">
    <location>
        <begin position="192"/>
        <end position="210"/>
    </location>
</feature>